<proteinExistence type="inferred from homology"/>
<dbReference type="KEGG" id="sch:Sphch_3243"/>
<dbReference type="EC" id="2.3.1.16" evidence="8"/>
<feature type="active site" description="Acyl-thioester intermediate" evidence="4">
    <location>
        <position position="93"/>
    </location>
</feature>
<dbReference type="Gene3D" id="3.40.47.10">
    <property type="match status" value="2"/>
</dbReference>
<keyword evidence="3 5" id="KW-0012">Acyltransferase</keyword>
<dbReference type="Proteomes" id="UP000007150">
    <property type="component" value="Chromosome 2"/>
</dbReference>
<keyword evidence="9" id="KW-1185">Reference proteome</keyword>
<dbReference type="PROSITE" id="PS00737">
    <property type="entry name" value="THIOLASE_2"/>
    <property type="match status" value="1"/>
</dbReference>
<evidence type="ECO:0000259" key="7">
    <source>
        <dbReference type="Pfam" id="PF02803"/>
    </source>
</evidence>
<protein>
    <submittedName>
        <fullName evidence="8">Acetyl-CoA acetyltransferase</fullName>
        <ecNumber evidence="8">2.3.1.16</ecNumber>
    </submittedName>
</protein>
<comment type="similarity">
    <text evidence="1 5">Belongs to the thiolase-like superfamily. Thiolase family.</text>
</comment>
<evidence type="ECO:0000313" key="9">
    <source>
        <dbReference type="Proteomes" id="UP000007150"/>
    </source>
</evidence>
<feature type="domain" description="Thiolase N-terminal" evidence="6">
    <location>
        <begin position="8"/>
        <end position="263"/>
    </location>
</feature>
<evidence type="ECO:0000259" key="6">
    <source>
        <dbReference type="Pfam" id="PF00108"/>
    </source>
</evidence>
<dbReference type="InterPro" id="IPR020616">
    <property type="entry name" value="Thiolase_N"/>
</dbReference>
<dbReference type="EMBL" id="CP002799">
    <property type="protein sequence ID" value="AEG50853.1"/>
    <property type="molecule type" value="Genomic_DNA"/>
</dbReference>
<dbReference type="InterPro" id="IPR002155">
    <property type="entry name" value="Thiolase"/>
</dbReference>
<dbReference type="GO" id="GO:0003988">
    <property type="term" value="F:acetyl-CoA C-acyltransferase activity"/>
    <property type="evidence" value="ECO:0007669"/>
    <property type="project" value="UniProtKB-EC"/>
</dbReference>
<dbReference type="AlphaFoldDB" id="F6F341"/>
<evidence type="ECO:0000256" key="4">
    <source>
        <dbReference type="PIRSR" id="PIRSR000429-1"/>
    </source>
</evidence>
<dbReference type="PANTHER" id="PTHR43365">
    <property type="entry name" value="BLR7806 PROTEIN"/>
    <property type="match status" value="1"/>
</dbReference>
<evidence type="ECO:0000256" key="3">
    <source>
        <dbReference type="ARBA" id="ARBA00023315"/>
    </source>
</evidence>
<dbReference type="InterPro" id="IPR020613">
    <property type="entry name" value="Thiolase_CS"/>
</dbReference>
<feature type="domain" description="Thiolase C-terminal" evidence="7">
    <location>
        <begin position="272"/>
        <end position="393"/>
    </location>
</feature>
<sequence>MPISEPMLVDIVRTPLGRGKAGGQLSDLHPVDLLSQTLQALIERNNIDPGIVDDVIVGCVTQSGEQSLTPGRLAWLAAGYPEHVPSTTVERKCGSSQQALHFAAQGVAAGAYDIVIAAGVESMSRVRMGSARMGMDPYGQSFAARFPDGWVGQGVAAELIAAKWGIERAEMDSYSAMSHRRAAATRAEGGFRNEVIAIRDGDRTLSEDETIRPDTTAEGLSQLNPAFIDDVIAAKYPEISWSVTAGNASQISDGAAAALIMSEAAVNRLGLRPRARFVAYDVRADDPILMLTAPIPATRRVLEKAELTVGDIDHFEVNEAFASVPLAWQRELRADPDRLNPLGGAIALGHPLGASGLRIMATMLNGLEKSGGRYGLQTMCEMGGMANATIIERL</sequence>
<evidence type="ECO:0000313" key="8">
    <source>
        <dbReference type="EMBL" id="AEG50853.1"/>
    </source>
</evidence>
<dbReference type="SUPFAM" id="SSF53901">
    <property type="entry name" value="Thiolase-like"/>
    <property type="match status" value="2"/>
</dbReference>
<gene>
    <name evidence="8" type="ORF">Sphch_3243</name>
</gene>
<accession>F6F341</accession>
<evidence type="ECO:0000256" key="2">
    <source>
        <dbReference type="ARBA" id="ARBA00022679"/>
    </source>
</evidence>
<dbReference type="InterPro" id="IPR020617">
    <property type="entry name" value="Thiolase_C"/>
</dbReference>
<dbReference type="Pfam" id="PF00108">
    <property type="entry name" value="Thiolase_N"/>
    <property type="match status" value="1"/>
</dbReference>
<evidence type="ECO:0000256" key="1">
    <source>
        <dbReference type="ARBA" id="ARBA00010982"/>
    </source>
</evidence>
<dbReference type="Pfam" id="PF02803">
    <property type="entry name" value="Thiolase_C"/>
    <property type="match status" value="1"/>
</dbReference>
<dbReference type="PIRSF" id="PIRSF000429">
    <property type="entry name" value="Ac-CoA_Ac_transf"/>
    <property type="match status" value="1"/>
</dbReference>
<dbReference type="CDD" id="cd00751">
    <property type="entry name" value="thiolase"/>
    <property type="match status" value="1"/>
</dbReference>
<dbReference type="STRING" id="690566.Sphch_3243"/>
<name>F6F341_SPHCR</name>
<dbReference type="PANTHER" id="PTHR43365:SF1">
    <property type="entry name" value="ACETYL-COA C-ACYLTRANSFERASE"/>
    <property type="match status" value="1"/>
</dbReference>
<reference evidence="8 9" key="1">
    <citation type="submission" date="2011-05" db="EMBL/GenBank/DDBJ databases">
        <title>Complete sequence of chromosome 2 of Sphingobium chlorophenolicum L-1.</title>
        <authorList>
            <consortium name="US DOE Joint Genome Institute"/>
            <person name="Lucas S."/>
            <person name="Han J."/>
            <person name="Lapidus A."/>
            <person name="Cheng J.-F."/>
            <person name="Goodwin L."/>
            <person name="Pitluck S."/>
            <person name="Peters L."/>
            <person name="Daligault H."/>
            <person name="Han C."/>
            <person name="Tapia R."/>
            <person name="Land M."/>
            <person name="Hauser L."/>
            <person name="Kyrpides N."/>
            <person name="Ivanova N."/>
            <person name="Pagani I."/>
            <person name="Turner P."/>
            <person name="Copley S."/>
            <person name="Woyke T."/>
        </authorList>
    </citation>
    <scope>NUCLEOTIDE SEQUENCE [LARGE SCALE GENOMIC DNA]</scope>
    <source>
        <strain evidence="8 9">L-1</strain>
    </source>
</reference>
<feature type="active site" description="Proton acceptor" evidence="4">
    <location>
        <position position="380"/>
    </location>
</feature>
<evidence type="ECO:0000256" key="5">
    <source>
        <dbReference type="RuleBase" id="RU003557"/>
    </source>
</evidence>
<organism evidence="8 9">
    <name type="scientific">Sphingobium chlorophenolicum L-1</name>
    <dbReference type="NCBI Taxonomy" id="690566"/>
    <lineage>
        <taxon>Bacteria</taxon>
        <taxon>Pseudomonadati</taxon>
        <taxon>Pseudomonadota</taxon>
        <taxon>Alphaproteobacteria</taxon>
        <taxon>Sphingomonadales</taxon>
        <taxon>Sphingomonadaceae</taxon>
        <taxon>Sphingobium</taxon>
    </lineage>
</organism>
<dbReference type="InterPro" id="IPR016039">
    <property type="entry name" value="Thiolase-like"/>
</dbReference>
<dbReference type="NCBIfam" id="TIGR01930">
    <property type="entry name" value="AcCoA-C-Actrans"/>
    <property type="match status" value="1"/>
</dbReference>
<dbReference type="HOGENOM" id="CLU_031026_2_3_5"/>
<feature type="active site" description="Proton acceptor" evidence="4">
    <location>
        <position position="350"/>
    </location>
</feature>
<keyword evidence="2 5" id="KW-0808">Transferase</keyword>